<reference evidence="2 3" key="1">
    <citation type="submission" date="2024-03" db="EMBL/GenBank/DDBJ databases">
        <title>The Acrasis kona genome and developmental transcriptomes reveal deep origins of eukaryotic multicellular pathways.</title>
        <authorList>
            <person name="Sheikh S."/>
            <person name="Fu C.-J."/>
            <person name="Brown M.W."/>
            <person name="Baldauf S.L."/>
        </authorList>
    </citation>
    <scope>NUCLEOTIDE SEQUENCE [LARGE SCALE GENOMIC DNA]</scope>
    <source>
        <strain evidence="2 3">ATCC MYA-3509</strain>
    </source>
</reference>
<sequence>MSTLAPQPPPSQLLKTAGFSNLSASQILKALYVTNISSRTTLKDIADFFSHCGNIEKVVQVRDPYNPDLQVSVVIMDQMYAYATCLLLSSATIHNNEILVYPFRDIMTTQNTPQKIFNNFSKIENRPPTKVCAALIERGYFRDGGVCKTLLVRAKQLEEAATTQQRTNLALKFCTGKQRNDNDVLESTSTIQAPQQAPNYTSDALKQTSDFFKSGWDLLKTTFNEATTAPPADTVAPQTSTAIKSDTIRRDNLPHTRQGFTNQDS</sequence>
<name>A0AAW2YWN3_9EUKA</name>
<organism evidence="2 3">
    <name type="scientific">Acrasis kona</name>
    <dbReference type="NCBI Taxonomy" id="1008807"/>
    <lineage>
        <taxon>Eukaryota</taxon>
        <taxon>Discoba</taxon>
        <taxon>Heterolobosea</taxon>
        <taxon>Tetramitia</taxon>
        <taxon>Eutetramitia</taxon>
        <taxon>Acrasidae</taxon>
        <taxon>Acrasis</taxon>
    </lineage>
</organism>
<dbReference type="EMBL" id="JAOPGA020000769">
    <property type="protein sequence ID" value="KAL0481550.1"/>
    <property type="molecule type" value="Genomic_DNA"/>
</dbReference>
<accession>A0AAW2YWN3</accession>
<dbReference type="Proteomes" id="UP001431209">
    <property type="component" value="Unassembled WGS sequence"/>
</dbReference>
<evidence type="ECO:0000313" key="3">
    <source>
        <dbReference type="Proteomes" id="UP001431209"/>
    </source>
</evidence>
<protein>
    <recommendedName>
        <fullName evidence="1">RRM domain-containing protein</fullName>
    </recommendedName>
</protein>
<dbReference type="GO" id="GO:0003723">
    <property type="term" value="F:RNA binding"/>
    <property type="evidence" value="ECO:0007669"/>
    <property type="project" value="InterPro"/>
</dbReference>
<evidence type="ECO:0000313" key="2">
    <source>
        <dbReference type="EMBL" id="KAL0481550.1"/>
    </source>
</evidence>
<evidence type="ECO:0000259" key="1">
    <source>
        <dbReference type="Pfam" id="PF00076"/>
    </source>
</evidence>
<dbReference type="Gene3D" id="3.30.70.330">
    <property type="match status" value="1"/>
</dbReference>
<dbReference type="SUPFAM" id="SSF54928">
    <property type="entry name" value="RNA-binding domain, RBD"/>
    <property type="match status" value="1"/>
</dbReference>
<comment type="caution">
    <text evidence="2">The sequence shown here is derived from an EMBL/GenBank/DDBJ whole genome shotgun (WGS) entry which is preliminary data.</text>
</comment>
<dbReference type="InterPro" id="IPR035979">
    <property type="entry name" value="RBD_domain_sf"/>
</dbReference>
<dbReference type="Pfam" id="PF00076">
    <property type="entry name" value="RRM_1"/>
    <property type="match status" value="1"/>
</dbReference>
<gene>
    <name evidence="2" type="ORF">AKO1_012325</name>
</gene>
<dbReference type="InterPro" id="IPR012677">
    <property type="entry name" value="Nucleotide-bd_a/b_plait_sf"/>
</dbReference>
<keyword evidence="3" id="KW-1185">Reference proteome</keyword>
<dbReference type="InterPro" id="IPR000504">
    <property type="entry name" value="RRM_dom"/>
</dbReference>
<dbReference type="AlphaFoldDB" id="A0AAW2YWN3"/>
<proteinExistence type="predicted"/>
<feature type="domain" description="RRM" evidence="1">
    <location>
        <begin position="31"/>
        <end position="94"/>
    </location>
</feature>